<evidence type="ECO:0000256" key="4">
    <source>
        <dbReference type="ARBA" id="ARBA00022448"/>
    </source>
</evidence>
<dbReference type="GO" id="GO:0006886">
    <property type="term" value="P:intracellular protein transport"/>
    <property type="evidence" value="ECO:0007669"/>
    <property type="project" value="InterPro"/>
</dbReference>
<evidence type="ECO:0000256" key="10">
    <source>
        <dbReference type="ARBA" id="ARBA00023134"/>
    </source>
</evidence>
<evidence type="ECO:0000256" key="11">
    <source>
        <dbReference type="PIRSR" id="PIRSR606687-1"/>
    </source>
</evidence>
<protein>
    <submittedName>
        <fullName evidence="14">Uncharacterized protein</fullName>
    </submittedName>
</protein>
<dbReference type="Proteomes" id="UP000479710">
    <property type="component" value="Unassembled WGS sequence"/>
</dbReference>
<keyword evidence="5 12" id="KW-0547">Nucleotide-binding</keyword>
<gene>
    <name evidence="14" type="ORF">E2562_007833</name>
</gene>
<dbReference type="AlphaFoldDB" id="A0A6G1F537"/>
<dbReference type="GO" id="GO:0016192">
    <property type="term" value="P:vesicle-mediated transport"/>
    <property type="evidence" value="ECO:0007669"/>
    <property type="project" value="UniProtKB-KW"/>
</dbReference>
<comment type="caution">
    <text evidence="14">The sequence shown here is derived from an EMBL/GenBank/DDBJ whole genome shotgun (WGS) entry which is preliminary data.</text>
</comment>
<evidence type="ECO:0000256" key="12">
    <source>
        <dbReference type="PIRSR" id="PIRSR606687-2"/>
    </source>
</evidence>
<keyword evidence="7" id="KW-0931">ER-Golgi transport</keyword>
<dbReference type="PRINTS" id="PR00328">
    <property type="entry name" value="SAR1GTPBP"/>
</dbReference>
<feature type="binding site" evidence="12">
    <location>
        <position position="269"/>
    </location>
    <ligand>
        <name>GTP</name>
        <dbReference type="ChEBI" id="CHEBI:37565"/>
    </ligand>
</feature>
<keyword evidence="9" id="KW-0333">Golgi apparatus</keyword>
<dbReference type="GO" id="GO:0046872">
    <property type="term" value="F:metal ion binding"/>
    <property type="evidence" value="ECO:0007669"/>
    <property type="project" value="UniProtKB-KW"/>
</dbReference>
<evidence type="ECO:0000313" key="14">
    <source>
        <dbReference type="EMBL" id="KAF0932026.1"/>
    </source>
</evidence>
<evidence type="ECO:0000256" key="7">
    <source>
        <dbReference type="ARBA" id="ARBA00022892"/>
    </source>
</evidence>
<keyword evidence="4" id="KW-0813">Transport</keyword>
<keyword evidence="10" id="KW-0342">GTP-binding</keyword>
<dbReference type="GO" id="GO:0005525">
    <property type="term" value="F:GTP binding"/>
    <property type="evidence" value="ECO:0007669"/>
    <property type="project" value="UniProtKB-KW"/>
</dbReference>
<dbReference type="Gene3D" id="3.40.50.300">
    <property type="entry name" value="P-loop containing nucleotide triphosphate hydrolases"/>
    <property type="match status" value="1"/>
</dbReference>
<feature type="binding site" evidence="12">
    <location>
        <position position="264"/>
    </location>
    <ligand>
        <name>GTP</name>
        <dbReference type="ChEBI" id="CHEBI:37565"/>
    </ligand>
</feature>
<dbReference type="GO" id="GO:0005783">
    <property type="term" value="C:endoplasmic reticulum"/>
    <property type="evidence" value="ECO:0007669"/>
    <property type="project" value="UniProtKB-SubCell"/>
</dbReference>
<dbReference type="InterPro" id="IPR027417">
    <property type="entry name" value="P-loop_NTPase"/>
</dbReference>
<feature type="region of interest" description="Disordered" evidence="13">
    <location>
        <begin position="29"/>
        <end position="51"/>
    </location>
</feature>
<evidence type="ECO:0000256" key="5">
    <source>
        <dbReference type="ARBA" id="ARBA00022741"/>
    </source>
</evidence>
<name>A0A6G1F537_9ORYZ</name>
<feature type="binding site" evidence="11">
    <location>
        <position position="263"/>
    </location>
    <ligand>
        <name>Mg(2+)</name>
        <dbReference type="ChEBI" id="CHEBI:18420"/>
    </ligand>
</feature>
<feature type="binding site" evidence="12">
    <location>
        <position position="267"/>
    </location>
    <ligand>
        <name>GTP</name>
        <dbReference type="ChEBI" id="CHEBI:37565"/>
    </ligand>
</feature>
<comment type="subcellular location">
    <subcellularLocation>
        <location evidence="1">Endoplasmic reticulum</location>
    </subcellularLocation>
    <subcellularLocation>
        <location evidence="2">Golgi apparatus</location>
    </subcellularLocation>
</comment>
<keyword evidence="11" id="KW-0479">Metal-binding</keyword>
<accession>A0A6G1F537</accession>
<keyword evidence="8" id="KW-0653">Protein transport</keyword>
<keyword evidence="15" id="KW-1185">Reference proteome</keyword>
<evidence type="ECO:0000256" key="13">
    <source>
        <dbReference type="SAM" id="MobiDB-lite"/>
    </source>
</evidence>
<evidence type="ECO:0000256" key="1">
    <source>
        <dbReference type="ARBA" id="ARBA00004240"/>
    </source>
</evidence>
<evidence type="ECO:0000256" key="6">
    <source>
        <dbReference type="ARBA" id="ARBA00022824"/>
    </source>
</evidence>
<evidence type="ECO:0000256" key="9">
    <source>
        <dbReference type="ARBA" id="ARBA00023034"/>
    </source>
</evidence>
<evidence type="ECO:0000313" key="15">
    <source>
        <dbReference type="Proteomes" id="UP000479710"/>
    </source>
</evidence>
<dbReference type="InterPro" id="IPR006689">
    <property type="entry name" value="Small_GTPase_ARF/SAR"/>
</dbReference>
<keyword evidence="6" id="KW-0256">Endoplasmic reticulum</keyword>
<dbReference type="PANTHER" id="PTHR45684">
    <property type="entry name" value="RE74312P"/>
    <property type="match status" value="1"/>
</dbReference>
<proteinExistence type="inferred from homology"/>
<keyword evidence="11" id="KW-0460">Magnesium</keyword>
<evidence type="ECO:0000256" key="3">
    <source>
        <dbReference type="ARBA" id="ARBA00007507"/>
    </source>
</evidence>
<comment type="similarity">
    <text evidence="3">Belongs to the small GTPase superfamily. SAR1 family.</text>
</comment>
<dbReference type="InterPro" id="IPR006687">
    <property type="entry name" value="Small_GTPase_SAR1"/>
</dbReference>
<dbReference type="EMBL" id="SPHZ02000001">
    <property type="protein sequence ID" value="KAF0932026.1"/>
    <property type="molecule type" value="Genomic_DNA"/>
</dbReference>
<dbReference type="Pfam" id="PF00025">
    <property type="entry name" value="Arf"/>
    <property type="match status" value="1"/>
</dbReference>
<feature type="binding site" evidence="12">
    <location>
        <position position="268"/>
    </location>
    <ligand>
        <name>GTP</name>
        <dbReference type="ChEBI" id="CHEBI:37565"/>
    </ligand>
</feature>
<organism evidence="14 15">
    <name type="scientific">Oryza meyeriana var. granulata</name>
    <dbReference type="NCBI Taxonomy" id="110450"/>
    <lineage>
        <taxon>Eukaryota</taxon>
        <taxon>Viridiplantae</taxon>
        <taxon>Streptophyta</taxon>
        <taxon>Embryophyta</taxon>
        <taxon>Tracheophyta</taxon>
        <taxon>Spermatophyta</taxon>
        <taxon>Magnoliopsida</taxon>
        <taxon>Liliopsida</taxon>
        <taxon>Poales</taxon>
        <taxon>Poaceae</taxon>
        <taxon>BOP clade</taxon>
        <taxon>Oryzoideae</taxon>
        <taxon>Oryzeae</taxon>
        <taxon>Oryzinae</taxon>
        <taxon>Oryza</taxon>
        <taxon>Oryza meyeriana</taxon>
    </lineage>
</organism>
<dbReference type="GO" id="GO:0003924">
    <property type="term" value="F:GTPase activity"/>
    <property type="evidence" value="ECO:0007669"/>
    <property type="project" value="InterPro"/>
</dbReference>
<reference evidence="14 15" key="1">
    <citation type="submission" date="2019-11" db="EMBL/GenBank/DDBJ databases">
        <title>Whole genome sequence of Oryza granulata.</title>
        <authorList>
            <person name="Li W."/>
        </authorList>
    </citation>
    <scope>NUCLEOTIDE SEQUENCE [LARGE SCALE GENOMIC DNA]</scope>
    <source>
        <strain evidence="15">cv. Menghai</strain>
        <tissue evidence="14">Leaf</tissue>
    </source>
</reference>
<dbReference type="OrthoDB" id="2011769at2759"/>
<sequence>MRTTGRREGVHRLVEWRETACRKAAGVGKVAKRVSSPRGTHQHAERRSSLVGKVQSWRPSLAAVTEVADLIALDWEASNQLFPISPSSHQAGLLDTGLVPHHSNSGSEFLHPSSPGAGAGRGGCGGDREEVAVNGHRMPGLPHLLDVRDKEIDHWQVAWSEPEDEAHRSATSAMGGDRQRILHTTAAVHLLARLHPPPQLHSQRIALNMSIWAEISATLLHFRSSPLHTHRSCPTCLPTPPPCALRRRRTHCLTAKILFLGLDNASKTTLHMLKDERLVQHQPTQYPTSEELSIGKIKLRTGESCPI</sequence>
<evidence type="ECO:0000256" key="2">
    <source>
        <dbReference type="ARBA" id="ARBA00004555"/>
    </source>
</evidence>
<evidence type="ECO:0000256" key="8">
    <source>
        <dbReference type="ARBA" id="ARBA00022927"/>
    </source>
</evidence>
<dbReference type="GO" id="GO:0005794">
    <property type="term" value="C:Golgi apparatus"/>
    <property type="evidence" value="ECO:0007669"/>
    <property type="project" value="UniProtKB-SubCell"/>
</dbReference>
<feature type="region of interest" description="Disordered" evidence="13">
    <location>
        <begin position="103"/>
        <end position="133"/>
    </location>
</feature>